<dbReference type="OrthoDB" id="470139at2"/>
<keyword evidence="3" id="KW-1185">Reference proteome</keyword>
<comment type="caution">
    <text evidence="2">The sequence shown here is derived from an EMBL/GenBank/DDBJ whole genome shotgun (WGS) entry which is preliminary data.</text>
</comment>
<dbReference type="InterPro" id="IPR009492">
    <property type="entry name" value="TniQ"/>
</dbReference>
<dbReference type="Pfam" id="PF06527">
    <property type="entry name" value="TniQ"/>
    <property type="match status" value="1"/>
</dbReference>
<dbReference type="AlphaFoldDB" id="A0A4V1K2A8"/>
<name>A0A4V1K2A8_9FIRM</name>
<gene>
    <name evidence="2" type="ORF">EFD62_06735</name>
</gene>
<dbReference type="EMBL" id="RLII01000005">
    <property type="protein sequence ID" value="RXE59639.1"/>
    <property type="molecule type" value="Genomic_DNA"/>
</dbReference>
<proteinExistence type="predicted"/>
<dbReference type="RefSeq" id="WP_128705887.1">
    <property type="nucleotide sequence ID" value="NZ_RLII01000005.1"/>
</dbReference>
<dbReference type="Proteomes" id="UP000289166">
    <property type="component" value="Unassembled WGS sequence"/>
</dbReference>
<feature type="domain" description="TniQ" evidence="1">
    <location>
        <begin position="4"/>
        <end position="158"/>
    </location>
</feature>
<organism evidence="2 3">
    <name type="scientific">Acetivibrio mesophilus</name>
    <dbReference type="NCBI Taxonomy" id="2487273"/>
    <lineage>
        <taxon>Bacteria</taxon>
        <taxon>Bacillati</taxon>
        <taxon>Bacillota</taxon>
        <taxon>Clostridia</taxon>
        <taxon>Eubacteriales</taxon>
        <taxon>Oscillospiraceae</taxon>
        <taxon>Acetivibrio</taxon>
    </lineage>
</organism>
<evidence type="ECO:0000313" key="3">
    <source>
        <dbReference type="Proteomes" id="UP000289166"/>
    </source>
</evidence>
<evidence type="ECO:0000259" key="1">
    <source>
        <dbReference type="Pfam" id="PF06527"/>
    </source>
</evidence>
<evidence type="ECO:0000313" key="2">
    <source>
        <dbReference type="EMBL" id="RXE59639.1"/>
    </source>
</evidence>
<reference evidence="3" key="1">
    <citation type="submission" date="2018-11" db="EMBL/GenBank/DDBJ databases">
        <title>Genome sequencing of a novel mesophilic and cellulolytic organism within the genus Hungateiclostridium.</title>
        <authorList>
            <person name="Rettenmaier R."/>
            <person name="Liebl W."/>
            <person name="Zverlov V."/>
        </authorList>
    </citation>
    <scope>NUCLEOTIDE SEQUENCE [LARGE SCALE GENOMIC DNA]</scope>
    <source>
        <strain evidence="3">N2K1</strain>
    </source>
</reference>
<protein>
    <recommendedName>
        <fullName evidence="1">TniQ domain-containing protein</fullName>
    </recommendedName>
</protein>
<accession>A0A4V1K2A8</accession>
<sequence length="474" mass="55898">MITYFPDIYPDELVYSLLSRFYMQSGYLSYTYAAEDIYAYKQVRPDHEFINVLRPEIREIIVKTIPMEKLVEKHTMYPYYARFMRKPRRMKAFEALVSLNGNYRNLLVIPNKKEGADRYLRYCPLCAKEDREQYGETFWHRGHQMVGVNVCPIHECYLVNSNILISGKATPNLTAAEKVVPEEEEISRCNNLLEIKLAEYTLAIFQAPIDIDSNVSVGRFLHSKLKGTKYISDSGLFRNLTLFYEDYLNFYDEIKGKAKLELFQIQKIFNDYRFNFNEICELAMFLNIPIHEMVNMSLPEETQHMDMIYRRVAKELDADFDIVKTIGDAVLKAYQSNHRVQHKCGAKGYLWSKLDAELLPKVKEMIKELYGNGTDRPHKITSSLINRKLGLPDKQIEKLPLCKEEILKYEESQQHYWAREVVWATNKILKEGKPFSWKQVRNLTNMRRVNFEACLPYIDEMVEEEMAERIKHLL</sequence>